<reference evidence="2 3" key="1">
    <citation type="journal article" date="2023" name="Plants (Basel)">
        <title>Bridging the Gap: Combining Genomics and Transcriptomics Approaches to Understand Stylosanthes scabra, an Orphan Legume from the Brazilian Caatinga.</title>
        <authorList>
            <person name="Ferreira-Neto J.R.C."/>
            <person name="da Silva M.D."/>
            <person name="Binneck E."/>
            <person name="de Melo N.F."/>
            <person name="da Silva R.H."/>
            <person name="de Melo A.L.T.M."/>
            <person name="Pandolfi V."/>
            <person name="Bustamante F.O."/>
            <person name="Brasileiro-Vidal A.C."/>
            <person name="Benko-Iseppon A.M."/>
        </authorList>
    </citation>
    <scope>NUCLEOTIDE SEQUENCE [LARGE SCALE GENOMIC DNA]</scope>
    <source>
        <tissue evidence="2">Leaves</tissue>
    </source>
</reference>
<organism evidence="2 3">
    <name type="scientific">Stylosanthes scabra</name>
    <dbReference type="NCBI Taxonomy" id="79078"/>
    <lineage>
        <taxon>Eukaryota</taxon>
        <taxon>Viridiplantae</taxon>
        <taxon>Streptophyta</taxon>
        <taxon>Embryophyta</taxon>
        <taxon>Tracheophyta</taxon>
        <taxon>Spermatophyta</taxon>
        <taxon>Magnoliopsida</taxon>
        <taxon>eudicotyledons</taxon>
        <taxon>Gunneridae</taxon>
        <taxon>Pentapetalae</taxon>
        <taxon>rosids</taxon>
        <taxon>fabids</taxon>
        <taxon>Fabales</taxon>
        <taxon>Fabaceae</taxon>
        <taxon>Papilionoideae</taxon>
        <taxon>50 kb inversion clade</taxon>
        <taxon>dalbergioids sensu lato</taxon>
        <taxon>Dalbergieae</taxon>
        <taxon>Pterocarpus clade</taxon>
        <taxon>Stylosanthes</taxon>
    </lineage>
</organism>
<dbReference type="EMBL" id="JASCZI010001972">
    <property type="protein sequence ID" value="MED6115697.1"/>
    <property type="molecule type" value="Genomic_DNA"/>
</dbReference>
<gene>
    <name evidence="2" type="ORF">PIB30_093172</name>
</gene>
<feature type="region of interest" description="Disordered" evidence="1">
    <location>
        <begin position="36"/>
        <end position="65"/>
    </location>
</feature>
<evidence type="ECO:0000313" key="2">
    <source>
        <dbReference type="EMBL" id="MED6115697.1"/>
    </source>
</evidence>
<accession>A0ABU6QUI2</accession>
<comment type="caution">
    <text evidence="2">The sequence shown here is derived from an EMBL/GenBank/DDBJ whole genome shotgun (WGS) entry which is preliminary data.</text>
</comment>
<feature type="compositionally biased region" description="Basic and acidic residues" evidence="1">
    <location>
        <begin position="48"/>
        <end position="65"/>
    </location>
</feature>
<feature type="compositionally biased region" description="Polar residues" evidence="1">
    <location>
        <begin position="111"/>
        <end position="120"/>
    </location>
</feature>
<sequence>MNKYRATYRHAMYPIPGEPLWEKSEFNRPLVPLVKRKPGCLQKKRRKDKDERPSGTKKQKDQTKMNRKYREFTCTYCGKKSHTKRSCLHKKNNDAECAAIAAVAAAKKGEGSNQNDQNEVGGSEPAAAATAATEVELIQPNFEQPMIDGNGTRPDKLPLKRRATQPQASPSMDPLQGASAGTARMMSEIIKLIPTPGFKPPRKK</sequence>
<name>A0ABU6QUI2_9FABA</name>
<evidence type="ECO:0000256" key="1">
    <source>
        <dbReference type="SAM" id="MobiDB-lite"/>
    </source>
</evidence>
<protein>
    <recommendedName>
        <fullName evidence="4">CCHC-type domain-containing protein</fullName>
    </recommendedName>
</protein>
<feature type="compositionally biased region" description="Basic residues" evidence="1">
    <location>
        <begin position="36"/>
        <end position="47"/>
    </location>
</feature>
<feature type="region of interest" description="Disordered" evidence="1">
    <location>
        <begin position="108"/>
        <end position="204"/>
    </location>
</feature>
<evidence type="ECO:0008006" key="4">
    <source>
        <dbReference type="Google" id="ProtNLM"/>
    </source>
</evidence>
<evidence type="ECO:0000313" key="3">
    <source>
        <dbReference type="Proteomes" id="UP001341840"/>
    </source>
</evidence>
<keyword evidence="3" id="KW-1185">Reference proteome</keyword>
<proteinExistence type="predicted"/>
<dbReference type="Proteomes" id="UP001341840">
    <property type="component" value="Unassembled WGS sequence"/>
</dbReference>